<reference evidence="2" key="2">
    <citation type="journal article" date="2023" name="IMA Fungus">
        <title>Comparative genomic study of the Penicillium genus elucidates a diverse pangenome and 15 lateral gene transfer events.</title>
        <authorList>
            <person name="Petersen C."/>
            <person name="Sorensen T."/>
            <person name="Nielsen M.R."/>
            <person name="Sondergaard T.E."/>
            <person name="Sorensen J.L."/>
            <person name="Fitzpatrick D.A."/>
            <person name="Frisvad J.C."/>
            <person name="Nielsen K.L."/>
        </authorList>
    </citation>
    <scope>NUCLEOTIDE SEQUENCE</scope>
    <source>
        <strain evidence="2">IBT 17660</strain>
    </source>
</reference>
<evidence type="ECO:0000256" key="1">
    <source>
        <dbReference type="SAM" id="MobiDB-lite"/>
    </source>
</evidence>
<feature type="compositionally biased region" description="Polar residues" evidence="1">
    <location>
        <begin position="269"/>
        <end position="285"/>
    </location>
</feature>
<gene>
    <name evidence="2" type="ORF">N7530_004994</name>
</gene>
<dbReference type="EMBL" id="JAPWDO010000003">
    <property type="protein sequence ID" value="KAJ5479485.1"/>
    <property type="molecule type" value="Genomic_DNA"/>
</dbReference>
<keyword evidence="3" id="KW-1185">Reference proteome</keyword>
<feature type="compositionally biased region" description="Basic and acidic residues" evidence="1">
    <location>
        <begin position="255"/>
        <end position="264"/>
    </location>
</feature>
<comment type="caution">
    <text evidence="2">The sequence shown here is derived from an EMBL/GenBank/DDBJ whole genome shotgun (WGS) entry which is preliminary data.</text>
</comment>
<dbReference type="Proteomes" id="UP001147760">
    <property type="component" value="Unassembled WGS sequence"/>
</dbReference>
<dbReference type="AlphaFoldDB" id="A0A9W9WZM2"/>
<feature type="region of interest" description="Disordered" evidence="1">
    <location>
        <begin position="1"/>
        <end position="22"/>
    </location>
</feature>
<protein>
    <submittedName>
        <fullName evidence="2">Uncharacterized protein</fullName>
    </submittedName>
</protein>
<evidence type="ECO:0000313" key="2">
    <source>
        <dbReference type="EMBL" id="KAJ5479485.1"/>
    </source>
</evidence>
<name>A0A9W9WZM2_9EURO</name>
<proteinExistence type="predicted"/>
<dbReference type="OrthoDB" id="3800761at2759"/>
<feature type="region of interest" description="Disordered" evidence="1">
    <location>
        <begin position="251"/>
        <end position="285"/>
    </location>
</feature>
<evidence type="ECO:0000313" key="3">
    <source>
        <dbReference type="Proteomes" id="UP001147760"/>
    </source>
</evidence>
<reference evidence="2" key="1">
    <citation type="submission" date="2022-12" db="EMBL/GenBank/DDBJ databases">
        <authorList>
            <person name="Petersen C."/>
        </authorList>
    </citation>
    <scope>NUCLEOTIDE SEQUENCE</scope>
    <source>
        <strain evidence="2">IBT 17660</strain>
    </source>
</reference>
<organism evidence="2 3">
    <name type="scientific">Penicillium desertorum</name>
    <dbReference type="NCBI Taxonomy" id="1303715"/>
    <lineage>
        <taxon>Eukaryota</taxon>
        <taxon>Fungi</taxon>
        <taxon>Dikarya</taxon>
        <taxon>Ascomycota</taxon>
        <taxon>Pezizomycotina</taxon>
        <taxon>Eurotiomycetes</taxon>
        <taxon>Eurotiomycetidae</taxon>
        <taxon>Eurotiales</taxon>
        <taxon>Aspergillaceae</taxon>
        <taxon>Penicillium</taxon>
    </lineage>
</organism>
<accession>A0A9W9WZM2</accession>
<sequence>MSPPASLSHSARFENSQPRTDISSTFSDTVKLEVTRLSGAERWNCSTTDPEFAHVVAQEDSQLISLKVQYWIQAGLFPFSLKAAINCIQLCPTCHATYGCFNDPRWVFLPMDLDFFIRYELEHQQRRAQADPPSSRIVPTVKDYRDHLTSKGLVANDAIGELYRGYYLKNFLCGGRLSLDQLRDLTTPKPWHGHPLAAIRQGIAILGSARCYALGRTKIDELTTLRDLYFNDKNLIDAKLFALYHLPPAENKRKRSDEESDHHEKKPKLTTNADNGGTVQDVGNSQDARHLGSQADVSGPVGVQADMYTSTEWVLGPSATGNDAINRFAPVLQSTDVTWLLR</sequence>